<dbReference type="OMA" id="PWRDIPC"/>
<dbReference type="eggNOG" id="ENOG502S15T">
    <property type="taxonomic scope" value="Eukaryota"/>
</dbReference>
<dbReference type="EMBL" id="JH921439">
    <property type="protein sequence ID" value="EKD16237.1"/>
    <property type="molecule type" value="Genomic_DNA"/>
</dbReference>
<dbReference type="KEGG" id="mbe:MBM_05531"/>
<evidence type="ECO:0000313" key="3">
    <source>
        <dbReference type="Proteomes" id="UP000006753"/>
    </source>
</evidence>
<dbReference type="STRING" id="1072389.K1WUX5"/>
<dbReference type="Pfam" id="PF12697">
    <property type="entry name" value="Abhydrolase_6"/>
    <property type="match status" value="1"/>
</dbReference>
<organism evidence="2 3">
    <name type="scientific">Marssonina brunnea f. sp. multigermtubi (strain MB_m1)</name>
    <name type="common">Marssonina leaf spot fungus</name>
    <dbReference type="NCBI Taxonomy" id="1072389"/>
    <lineage>
        <taxon>Eukaryota</taxon>
        <taxon>Fungi</taxon>
        <taxon>Dikarya</taxon>
        <taxon>Ascomycota</taxon>
        <taxon>Pezizomycotina</taxon>
        <taxon>Leotiomycetes</taxon>
        <taxon>Helotiales</taxon>
        <taxon>Drepanopezizaceae</taxon>
        <taxon>Drepanopeziza</taxon>
    </lineage>
</organism>
<dbReference type="HOGENOM" id="CLU_046066_1_3_1"/>
<dbReference type="SUPFAM" id="SSF53474">
    <property type="entry name" value="alpha/beta-Hydrolases"/>
    <property type="match status" value="1"/>
</dbReference>
<dbReference type="PANTHER" id="PTHR37017:SF13">
    <property type="entry name" value="AB HYDROLASE-1 DOMAIN-CONTAINING PROTEIN"/>
    <property type="match status" value="1"/>
</dbReference>
<dbReference type="InterPro" id="IPR029058">
    <property type="entry name" value="AB_hydrolase_fold"/>
</dbReference>
<dbReference type="InParanoid" id="K1WUX5"/>
<dbReference type="InterPro" id="IPR052897">
    <property type="entry name" value="Sec-Metab_Biosynth_Hydrolase"/>
</dbReference>
<dbReference type="InterPro" id="IPR000073">
    <property type="entry name" value="AB_hydrolase_1"/>
</dbReference>
<keyword evidence="3" id="KW-1185">Reference proteome</keyword>
<dbReference type="AlphaFoldDB" id="K1WUX5"/>
<reference evidence="2 3" key="1">
    <citation type="journal article" date="2012" name="BMC Genomics">
        <title>Sequencing the genome of Marssonina brunnea reveals fungus-poplar co-evolution.</title>
        <authorList>
            <person name="Zhu S."/>
            <person name="Cao Y.-Z."/>
            <person name="Jiang C."/>
            <person name="Tan B.-Y."/>
            <person name="Wang Z."/>
            <person name="Feng S."/>
            <person name="Zhang L."/>
            <person name="Su X.-H."/>
            <person name="Brejova B."/>
            <person name="Vinar T."/>
            <person name="Xu M."/>
            <person name="Wang M.-X."/>
            <person name="Zhang S.-G."/>
            <person name="Huang M.-R."/>
            <person name="Wu R."/>
            <person name="Zhou Y."/>
        </authorList>
    </citation>
    <scope>NUCLEOTIDE SEQUENCE [LARGE SCALE GENOMIC DNA]</scope>
    <source>
        <strain evidence="2 3">MB_m1</strain>
    </source>
</reference>
<dbReference type="PANTHER" id="PTHR37017">
    <property type="entry name" value="AB HYDROLASE-1 DOMAIN-CONTAINING PROTEIN-RELATED"/>
    <property type="match status" value="1"/>
</dbReference>
<evidence type="ECO:0000259" key="1">
    <source>
        <dbReference type="Pfam" id="PF12697"/>
    </source>
</evidence>
<dbReference type="OrthoDB" id="408373at2759"/>
<protein>
    <recommendedName>
        <fullName evidence="1">AB hydrolase-1 domain-containing protein</fullName>
    </recommendedName>
</protein>
<dbReference type="GeneID" id="18761466"/>
<gene>
    <name evidence="2" type="ORF">MBM_05531</name>
</gene>
<evidence type="ECO:0000313" key="2">
    <source>
        <dbReference type="EMBL" id="EKD16237.1"/>
    </source>
</evidence>
<dbReference type="Proteomes" id="UP000006753">
    <property type="component" value="Unassembled WGS sequence"/>
</dbReference>
<proteinExistence type="predicted"/>
<feature type="domain" description="AB hydrolase-1" evidence="1">
    <location>
        <begin position="8"/>
        <end position="241"/>
    </location>
</feature>
<name>K1WUX5_MARBU</name>
<dbReference type="Gene3D" id="3.40.50.1820">
    <property type="entry name" value="alpha/beta hydrolase"/>
    <property type="match status" value="1"/>
</dbReference>
<accession>K1WUX5</accession>
<sequence>MSTEKPTIVIVPGAWQLASGYVPFATQLQEAGLPTEVIAFPSVGGTESPLPGLPEDVIETQKVLTRLVEEGKEVVLLCHSYGGVVGSCSAEGFSVAERAKEGKKGGVRLVVYMAAFMIPKGKSLLDMLGGKPLPWMDVQGEKTIGVADQMHHIIYNDMSVEQAAPYLQQISHSASIVFSTPSTFEPWNNGVKCAYIFCTEDNALLFPIQQAMAAQLGPEPVTWVLKCGHCPYASIPQELAEVVLKAAEVK</sequence>